<dbReference type="Gene3D" id="3.40.50.720">
    <property type="entry name" value="NAD(P)-binding Rossmann-like Domain"/>
    <property type="match status" value="1"/>
</dbReference>
<evidence type="ECO:0000313" key="4">
    <source>
        <dbReference type="EMBL" id="MDQ0472707.1"/>
    </source>
</evidence>
<evidence type="ECO:0000259" key="3">
    <source>
        <dbReference type="SMART" id="SM00829"/>
    </source>
</evidence>
<evidence type="ECO:0000256" key="1">
    <source>
        <dbReference type="ARBA" id="ARBA00022857"/>
    </source>
</evidence>
<evidence type="ECO:0000256" key="2">
    <source>
        <dbReference type="ARBA" id="ARBA00023002"/>
    </source>
</evidence>
<dbReference type="PANTHER" id="PTHR48106">
    <property type="entry name" value="QUINONE OXIDOREDUCTASE PIG3-RELATED"/>
    <property type="match status" value="1"/>
</dbReference>
<dbReference type="SUPFAM" id="SSF50129">
    <property type="entry name" value="GroES-like"/>
    <property type="match status" value="1"/>
</dbReference>
<evidence type="ECO:0000313" key="5">
    <source>
        <dbReference type="Proteomes" id="UP001242480"/>
    </source>
</evidence>
<dbReference type="SMART" id="SM00829">
    <property type="entry name" value="PKS_ER"/>
    <property type="match status" value="1"/>
</dbReference>
<reference evidence="4 5" key="1">
    <citation type="submission" date="2023-07" db="EMBL/GenBank/DDBJ databases">
        <title>Genomic Encyclopedia of Type Strains, Phase IV (KMG-IV): sequencing the most valuable type-strain genomes for metagenomic binning, comparative biology and taxonomic classification.</title>
        <authorList>
            <person name="Goeker M."/>
        </authorList>
    </citation>
    <scope>NUCLEOTIDE SEQUENCE [LARGE SCALE GENOMIC DNA]</scope>
    <source>
        <strain evidence="4 5">DSM 19619</strain>
    </source>
</reference>
<keyword evidence="2 4" id="KW-0560">Oxidoreductase</keyword>
<dbReference type="InterPro" id="IPR013154">
    <property type="entry name" value="ADH-like_N"/>
</dbReference>
<comment type="caution">
    <text evidence="4">The sequence shown here is derived from an EMBL/GenBank/DDBJ whole genome shotgun (WGS) entry which is preliminary data.</text>
</comment>
<organism evidence="4 5">
    <name type="scientific">Labrys wisconsinensis</name>
    <dbReference type="NCBI Taxonomy" id="425677"/>
    <lineage>
        <taxon>Bacteria</taxon>
        <taxon>Pseudomonadati</taxon>
        <taxon>Pseudomonadota</taxon>
        <taxon>Alphaproteobacteria</taxon>
        <taxon>Hyphomicrobiales</taxon>
        <taxon>Xanthobacteraceae</taxon>
        <taxon>Labrys</taxon>
    </lineage>
</organism>
<dbReference type="InterPro" id="IPR013149">
    <property type="entry name" value="ADH-like_C"/>
</dbReference>
<dbReference type="Pfam" id="PF08240">
    <property type="entry name" value="ADH_N"/>
    <property type="match status" value="1"/>
</dbReference>
<dbReference type="EC" id="1.6.5.5" evidence="4"/>
<dbReference type="Pfam" id="PF00107">
    <property type="entry name" value="ADH_zinc_N"/>
    <property type="match status" value="1"/>
</dbReference>
<dbReference type="InterPro" id="IPR036291">
    <property type="entry name" value="NAD(P)-bd_dom_sf"/>
</dbReference>
<dbReference type="GO" id="GO:0003960">
    <property type="term" value="F:quinone reductase (NADPH) activity"/>
    <property type="evidence" value="ECO:0007669"/>
    <property type="project" value="UniProtKB-EC"/>
</dbReference>
<dbReference type="RefSeq" id="WP_307279912.1">
    <property type="nucleotide sequence ID" value="NZ_JAUSVX010000013.1"/>
</dbReference>
<sequence>MRAMRAESFGGYPNLKLVNLPKPAPSEGQLLVRMTAAGVTPLDHTILTGHFPLSTAPLVLGNEGAGVIEGGDADFPDGTRVLFFGPFGVFENGTYSEYVAVPKELLFRIPDNIEDAAAAGIPVAYLTAYIALMNAGFEAGKVILAPAIGGSVGNAVTQLARALGAKHAISSTTNHDKADEAKALGFADVIDLSVEGLAAGVNRITDNYGADIVIDAIGGKILSEALTILAQGGSLTTLGYAGGQETTINVTNLIWKVASIKGFLLFAESVATRAAAWSAISKLLASGQVKPIVAKTFALENAADAMRHLMELRPLGRVILTI</sequence>
<dbReference type="InterPro" id="IPR011032">
    <property type="entry name" value="GroES-like_sf"/>
</dbReference>
<dbReference type="Gene3D" id="3.90.180.10">
    <property type="entry name" value="Medium-chain alcohol dehydrogenases, catalytic domain"/>
    <property type="match status" value="1"/>
</dbReference>
<name>A0ABU0JEJ9_9HYPH</name>
<dbReference type="SUPFAM" id="SSF51735">
    <property type="entry name" value="NAD(P)-binding Rossmann-fold domains"/>
    <property type="match status" value="1"/>
</dbReference>
<dbReference type="InterPro" id="IPR020843">
    <property type="entry name" value="ER"/>
</dbReference>
<protein>
    <submittedName>
        <fullName evidence="4">NADPH2:quinone reductase</fullName>
        <ecNumber evidence="4">1.6.5.5</ecNumber>
    </submittedName>
</protein>
<dbReference type="Proteomes" id="UP001242480">
    <property type="component" value="Unassembled WGS sequence"/>
</dbReference>
<gene>
    <name evidence="4" type="ORF">QO011_005737</name>
</gene>
<keyword evidence="1" id="KW-0521">NADP</keyword>
<keyword evidence="5" id="KW-1185">Reference proteome</keyword>
<dbReference type="PANTHER" id="PTHR48106:SF18">
    <property type="entry name" value="QUINONE OXIDOREDUCTASE PIG3"/>
    <property type="match status" value="1"/>
</dbReference>
<feature type="domain" description="Enoyl reductase (ER)" evidence="3">
    <location>
        <begin position="10"/>
        <end position="320"/>
    </location>
</feature>
<accession>A0ABU0JEJ9</accession>
<dbReference type="EMBL" id="JAUSVX010000013">
    <property type="protein sequence ID" value="MDQ0472707.1"/>
    <property type="molecule type" value="Genomic_DNA"/>
</dbReference>
<proteinExistence type="predicted"/>